<reference evidence="2 3" key="1">
    <citation type="submission" date="2013-07" db="EMBL/GenBank/DDBJ databases">
        <title>Comparative Genomic and Metabolomic Analysis of Twelve Strains of Pseudoalteromonas luteoviolacea.</title>
        <authorList>
            <person name="Vynne N.G."/>
            <person name="Mansson M."/>
            <person name="Gram L."/>
        </authorList>
    </citation>
    <scope>NUCLEOTIDE SEQUENCE [LARGE SCALE GENOMIC DNA]</scope>
    <source>
        <strain evidence="2 3">S4060-1</strain>
    </source>
</reference>
<dbReference type="RefSeq" id="WP_063381879.1">
    <property type="nucleotide sequence ID" value="NZ_AUXX01000030.1"/>
</dbReference>
<dbReference type="Proteomes" id="UP000076661">
    <property type="component" value="Unassembled WGS sequence"/>
</dbReference>
<gene>
    <name evidence="2" type="ORF">N478_22975</name>
</gene>
<protein>
    <submittedName>
        <fullName evidence="2">Uncharacterized protein</fullName>
    </submittedName>
</protein>
<keyword evidence="1" id="KW-0472">Membrane</keyword>
<feature type="transmembrane region" description="Helical" evidence="1">
    <location>
        <begin position="59"/>
        <end position="84"/>
    </location>
</feature>
<dbReference type="EMBL" id="AUXX01000030">
    <property type="protein sequence ID" value="KZN64145.1"/>
    <property type="molecule type" value="Genomic_DNA"/>
</dbReference>
<dbReference type="AlphaFoldDB" id="A0A162C8W3"/>
<dbReference type="PATRIC" id="fig|1365257.3.peg.3410"/>
<evidence type="ECO:0000313" key="3">
    <source>
        <dbReference type="Proteomes" id="UP000076661"/>
    </source>
</evidence>
<sequence>MFSQRRLLALSIIMACIAIAPLVALLLAEIISGQLNCIVNERSDIPCELLGTDITMLLVSFYVSGWASFITLPLAGGIAALLYLKYLDLKLINREP</sequence>
<organism evidence="2 3">
    <name type="scientific">Pseudoalteromonas luteoviolacea S4060-1</name>
    <dbReference type="NCBI Taxonomy" id="1365257"/>
    <lineage>
        <taxon>Bacteria</taxon>
        <taxon>Pseudomonadati</taxon>
        <taxon>Pseudomonadota</taxon>
        <taxon>Gammaproteobacteria</taxon>
        <taxon>Alteromonadales</taxon>
        <taxon>Pseudoalteromonadaceae</taxon>
        <taxon>Pseudoalteromonas</taxon>
    </lineage>
</organism>
<accession>A0A162C8W3</accession>
<evidence type="ECO:0000256" key="1">
    <source>
        <dbReference type="SAM" id="Phobius"/>
    </source>
</evidence>
<proteinExistence type="predicted"/>
<feature type="transmembrane region" description="Helical" evidence="1">
    <location>
        <begin position="7"/>
        <end position="28"/>
    </location>
</feature>
<keyword evidence="1" id="KW-1133">Transmembrane helix</keyword>
<name>A0A162C8W3_9GAMM</name>
<evidence type="ECO:0000313" key="2">
    <source>
        <dbReference type="EMBL" id="KZN64145.1"/>
    </source>
</evidence>
<comment type="caution">
    <text evidence="2">The sequence shown here is derived from an EMBL/GenBank/DDBJ whole genome shotgun (WGS) entry which is preliminary data.</text>
</comment>
<keyword evidence="1" id="KW-0812">Transmembrane</keyword>